<dbReference type="InterPro" id="IPR001763">
    <property type="entry name" value="Rhodanese-like_dom"/>
</dbReference>
<name>A0A1V6LY56_9BACT</name>
<dbReference type="RefSeq" id="WP_070067744.1">
    <property type="nucleotide sequence ID" value="NZ_MJUW02000107.1"/>
</dbReference>
<dbReference type="PANTHER" id="PTHR43855:SF1">
    <property type="entry name" value="THIOSULFATE SULFURTRANSFERASE"/>
    <property type="match status" value="1"/>
</dbReference>
<feature type="domain" description="Rhodanese" evidence="2">
    <location>
        <begin position="158"/>
        <end position="278"/>
    </location>
</feature>
<dbReference type="CDD" id="cd01448">
    <property type="entry name" value="TST_Repeat_1"/>
    <property type="match status" value="1"/>
</dbReference>
<organism evidence="3 4">
    <name type="scientific">Candidatus Brocadia sapporoensis</name>
    <dbReference type="NCBI Taxonomy" id="392547"/>
    <lineage>
        <taxon>Bacteria</taxon>
        <taxon>Pseudomonadati</taxon>
        <taxon>Planctomycetota</taxon>
        <taxon>Candidatus Brocadiia</taxon>
        <taxon>Candidatus Brocadiales</taxon>
        <taxon>Candidatus Brocadiaceae</taxon>
        <taxon>Candidatus Brocadia</taxon>
    </lineage>
</organism>
<evidence type="ECO:0000313" key="3">
    <source>
        <dbReference type="EMBL" id="OQD45075.1"/>
    </source>
</evidence>
<dbReference type="Gene3D" id="3.40.250.10">
    <property type="entry name" value="Rhodanese-like domain"/>
    <property type="match status" value="2"/>
</dbReference>
<dbReference type="AlphaFoldDB" id="A0A1V6LY56"/>
<protein>
    <submittedName>
        <fullName evidence="3">Sulfurtransferase</fullName>
    </submittedName>
</protein>
<sequence>MSQKILYTPQEVQELISKEPVVLIDIRDAEQFKKGHIPNAVNIPDIFFYLSESTPEGLNNMHRKFKDLFSNAGLSAEKTAIVYEDSLNNRYGGSCRGYWLLNYLGHSRSGVLDGGLSAWIKAGFPVSKEISLPKPTGFSLKPNNSIMATKDDVLKALHNPSVILLDDRDKVEWIGESSSPYGVDFAPRKGRIPGARWIEWYEFMDQTLEVPAFKSKEAIQKLCAKKGIFPDNNIIIYCFKGSRASNTYIALKESGFKNLRVYFGSWNEWSRHPELPIEEGPPKEE</sequence>
<feature type="domain" description="Rhodanese" evidence="2">
    <location>
        <begin position="17"/>
        <end position="128"/>
    </location>
</feature>
<dbReference type="InterPro" id="IPR051126">
    <property type="entry name" value="Thiosulfate_sulfurtransferase"/>
</dbReference>
<dbReference type="PROSITE" id="PS50206">
    <property type="entry name" value="RHODANESE_3"/>
    <property type="match status" value="2"/>
</dbReference>
<dbReference type="EMBL" id="MJUW02000107">
    <property type="protein sequence ID" value="OQD45075.1"/>
    <property type="molecule type" value="Genomic_DNA"/>
</dbReference>
<gene>
    <name evidence="3" type="ORF">BIY37_10305</name>
</gene>
<dbReference type="SUPFAM" id="SSF52821">
    <property type="entry name" value="Rhodanese/Cell cycle control phosphatase"/>
    <property type="match status" value="2"/>
</dbReference>
<keyword evidence="1" id="KW-0677">Repeat</keyword>
<comment type="caution">
    <text evidence="3">The sequence shown here is derived from an EMBL/GenBank/DDBJ whole genome shotgun (WGS) entry which is preliminary data.</text>
</comment>
<dbReference type="Pfam" id="PF00581">
    <property type="entry name" value="Rhodanese"/>
    <property type="match status" value="2"/>
</dbReference>
<accession>A0A1V6LY56</accession>
<proteinExistence type="predicted"/>
<dbReference type="PANTHER" id="PTHR43855">
    <property type="entry name" value="THIOSULFATE SULFURTRANSFERASE"/>
    <property type="match status" value="1"/>
</dbReference>
<evidence type="ECO:0000313" key="4">
    <source>
        <dbReference type="Proteomes" id="UP000242219"/>
    </source>
</evidence>
<dbReference type="GO" id="GO:0016740">
    <property type="term" value="F:transferase activity"/>
    <property type="evidence" value="ECO:0007669"/>
    <property type="project" value="UniProtKB-KW"/>
</dbReference>
<evidence type="ECO:0000259" key="2">
    <source>
        <dbReference type="PROSITE" id="PS50206"/>
    </source>
</evidence>
<dbReference type="InterPro" id="IPR036873">
    <property type="entry name" value="Rhodanese-like_dom_sf"/>
</dbReference>
<dbReference type="Proteomes" id="UP000242219">
    <property type="component" value="Unassembled WGS sequence"/>
</dbReference>
<dbReference type="SMART" id="SM00450">
    <property type="entry name" value="RHOD"/>
    <property type="match status" value="2"/>
</dbReference>
<reference evidence="3 4" key="1">
    <citation type="journal article" date="2016" name="Genome Announc.">
        <title>Draft Genome Sequence of the Anaerobic Ammonium-Oxidizing Bacterium 'Candidatus Brocadia sp. 40'.</title>
        <authorList>
            <person name="Ali M."/>
            <person name="Haroon M.F."/>
            <person name="Narita Y."/>
            <person name="Zhang L."/>
            <person name="Rangel Shaw D."/>
            <person name="Okabe S."/>
            <person name="Saikaly P.E."/>
        </authorList>
    </citation>
    <scope>NUCLEOTIDE SEQUENCE [LARGE SCALE GENOMIC DNA]</scope>
    <source>
        <strain evidence="3 4">40</strain>
    </source>
</reference>
<dbReference type="CDD" id="cd01449">
    <property type="entry name" value="TST_Repeat_2"/>
    <property type="match status" value="1"/>
</dbReference>
<keyword evidence="4" id="KW-1185">Reference proteome</keyword>
<evidence type="ECO:0000256" key="1">
    <source>
        <dbReference type="ARBA" id="ARBA00022737"/>
    </source>
</evidence>